<gene>
    <name evidence="2" type="ORF">KUF71_000671</name>
</gene>
<accession>A0AAE1GWH3</accession>
<organism evidence="2 3">
    <name type="scientific">Frankliniella fusca</name>
    <dbReference type="NCBI Taxonomy" id="407009"/>
    <lineage>
        <taxon>Eukaryota</taxon>
        <taxon>Metazoa</taxon>
        <taxon>Ecdysozoa</taxon>
        <taxon>Arthropoda</taxon>
        <taxon>Hexapoda</taxon>
        <taxon>Insecta</taxon>
        <taxon>Pterygota</taxon>
        <taxon>Neoptera</taxon>
        <taxon>Paraneoptera</taxon>
        <taxon>Thysanoptera</taxon>
        <taxon>Terebrantia</taxon>
        <taxon>Thripoidea</taxon>
        <taxon>Thripidae</taxon>
        <taxon>Frankliniella</taxon>
    </lineage>
</organism>
<proteinExistence type="predicted"/>
<dbReference type="Proteomes" id="UP001219518">
    <property type="component" value="Unassembled WGS sequence"/>
</dbReference>
<evidence type="ECO:0000313" key="3">
    <source>
        <dbReference type="Proteomes" id="UP001219518"/>
    </source>
</evidence>
<dbReference type="EMBL" id="JAHWGI010000147">
    <property type="protein sequence ID" value="KAK3910093.1"/>
    <property type="molecule type" value="Genomic_DNA"/>
</dbReference>
<feature type="region of interest" description="Disordered" evidence="1">
    <location>
        <begin position="1"/>
        <end position="21"/>
    </location>
</feature>
<name>A0AAE1GWH3_9NEOP</name>
<keyword evidence="3" id="KW-1185">Reference proteome</keyword>
<feature type="compositionally biased region" description="Basic residues" evidence="1">
    <location>
        <begin position="1"/>
        <end position="15"/>
    </location>
</feature>
<protein>
    <submittedName>
        <fullName evidence="2">Bifunctional ribulose 5-phosphate reductase/CDP-ribitol pyrophosphorylase Bcs1</fullName>
    </submittedName>
</protein>
<reference evidence="2" key="1">
    <citation type="submission" date="2021-07" db="EMBL/GenBank/DDBJ databases">
        <authorList>
            <person name="Catto M.A."/>
            <person name="Jacobson A."/>
            <person name="Kennedy G."/>
            <person name="Labadie P."/>
            <person name="Hunt B.G."/>
            <person name="Srinivasan R."/>
        </authorList>
    </citation>
    <scope>NUCLEOTIDE SEQUENCE</scope>
    <source>
        <strain evidence="2">PL_HMW_Pooled</strain>
        <tissue evidence="2">Head</tissue>
    </source>
</reference>
<sequence>MANLSHRRQPNLKRRNPTEVKKDVRMAERHFHARSVTVVYTAALSAALSATRAVVSEWLPTSTGAPQRNAPQRDAHFGNAVRSASTQL</sequence>
<evidence type="ECO:0000313" key="2">
    <source>
        <dbReference type="EMBL" id="KAK3910093.1"/>
    </source>
</evidence>
<reference evidence="2" key="2">
    <citation type="journal article" date="2023" name="BMC Genomics">
        <title>Pest status, molecular evolution, and epigenetic factors derived from the genome assembly of Frankliniella fusca, a thysanopteran phytovirus vector.</title>
        <authorList>
            <person name="Catto M.A."/>
            <person name="Labadie P.E."/>
            <person name="Jacobson A.L."/>
            <person name="Kennedy G.G."/>
            <person name="Srinivasan R."/>
            <person name="Hunt B.G."/>
        </authorList>
    </citation>
    <scope>NUCLEOTIDE SEQUENCE</scope>
    <source>
        <strain evidence="2">PL_HMW_Pooled</strain>
    </source>
</reference>
<evidence type="ECO:0000256" key="1">
    <source>
        <dbReference type="SAM" id="MobiDB-lite"/>
    </source>
</evidence>
<dbReference type="AlphaFoldDB" id="A0AAE1GWH3"/>
<feature type="region of interest" description="Disordered" evidence="1">
    <location>
        <begin position="61"/>
        <end position="88"/>
    </location>
</feature>
<comment type="caution">
    <text evidence="2">The sequence shown here is derived from an EMBL/GenBank/DDBJ whole genome shotgun (WGS) entry which is preliminary data.</text>
</comment>
<feature type="compositionally biased region" description="Polar residues" evidence="1">
    <location>
        <begin position="61"/>
        <end position="70"/>
    </location>
</feature>